<reference evidence="3" key="1">
    <citation type="submission" date="2020-11" db="EMBL/GenBank/DDBJ databases">
        <title>Chlorella ohadii genome sequencing and assembly.</title>
        <authorList>
            <person name="Murik O."/>
            <person name="Treves H."/>
            <person name="Kedem I."/>
            <person name="Shotland Y."/>
            <person name="Kaplan A."/>
        </authorList>
    </citation>
    <scope>NUCLEOTIDE SEQUENCE</scope>
    <source>
        <strain evidence="3">1</strain>
    </source>
</reference>
<proteinExistence type="predicted"/>
<evidence type="ECO:0000313" key="3">
    <source>
        <dbReference type="EMBL" id="KAI7843070.1"/>
    </source>
</evidence>
<gene>
    <name evidence="3" type="ORF">COHA_003241</name>
</gene>
<feature type="signal peptide" evidence="2">
    <location>
        <begin position="1"/>
        <end position="21"/>
    </location>
</feature>
<evidence type="ECO:0008006" key="5">
    <source>
        <dbReference type="Google" id="ProtNLM"/>
    </source>
</evidence>
<dbReference type="AlphaFoldDB" id="A0AAD5DSD5"/>
<dbReference type="Proteomes" id="UP001205105">
    <property type="component" value="Unassembled WGS sequence"/>
</dbReference>
<evidence type="ECO:0000313" key="4">
    <source>
        <dbReference type="Proteomes" id="UP001205105"/>
    </source>
</evidence>
<dbReference type="EMBL" id="JADXDR010000043">
    <property type="protein sequence ID" value="KAI7843070.1"/>
    <property type="molecule type" value="Genomic_DNA"/>
</dbReference>
<accession>A0AAD5DSD5</accession>
<evidence type="ECO:0000256" key="1">
    <source>
        <dbReference type="SAM" id="MobiDB-lite"/>
    </source>
</evidence>
<protein>
    <recommendedName>
        <fullName evidence="5">Peptidase A1 domain-containing protein</fullName>
    </recommendedName>
</protein>
<organism evidence="3 4">
    <name type="scientific">Chlorella ohadii</name>
    <dbReference type="NCBI Taxonomy" id="2649997"/>
    <lineage>
        <taxon>Eukaryota</taxon>
        <taxon>Viridiplantae</taxon>
        <taxon>Chlorophyta</taxon>
        <taxon>core chlorophytes</taxon>
        <taxon>Trebouxiophyceae</taxon>
        <taxon>Chlorellales</taxon>
        <taxon>Chlorellaceae</taxon>
        <taxon>Chlorella clade</taxon>
        <taxon>Chlorella</taxon>
    </lineage>
</organism>
<sequence>MLASRALALSAILLLASTALAQSLAQEVTPVLEKTQPNPSSSLANTSLVLLGGSPQFTLSADTNCTTGGSGDVSACSPRQWLAVALRNVYEIDDSGNAVAERSGSTVLNVDGVAWQAQDVQLGNPAVAGFQGAMRLPYKQSLQPCPGTTAPTAGPTSGGVTLTAQLFGGLTNVTYAGNSLELLSGNVKWSALVENWPWCGSSHRLVLGFGLLPANPSAAAGPVLVENGTDVQQRVAEEQALLTGTTFSPPRPPTKPSTSSTTAKPYRPYFPAGGSSRPRYSTPAAALGALPFAATQRPYLDSRFWYNRPVYGFGRRPALPYSTFLFFPLLYGASQSGRYEKAPAVDMQKAAMLNNSTVANVSVEVQPVEDGGVQPVLVTLPHFEGSALYDPVASISESDLAVTEGIQASIDDVMAYDRTSNGSPAAVGHAVMIAALAAVATALLL</sequence>
<evidence type="ECO:0000256" key="2">
    <source>
        <dbReference type="SAM" id="SignalP"/>
    </source>
</evidence>
<keyword evidence="2" id="KW-0732">Signal</keyword>
<feature type="region of interest" description="Disordered" evidence="1">
    <location>
        <begin position="242"/>
        <end position="277"/>
    </location>
</feature>
<feature type="chain" id="PRO_5041915669" description="Peptidase A1 domain-containing protein" evidence="2">
    <location>
        <begin position="22"/>
        <end position="445"/>
    </location>
</feature>
<name>A0AAD5DSD5_9CHLO</name>
<comment type="caution">
    <text evidence="3">The sequence shown here is derived from an EMBL/GenBank/DDBJ whole genome shotgun (WGS) entry which is preliminary data.</text>
</comment>
<keyword evidence="4" id="KW-1185">Reference proteome</keyword>
<feature type="compositionally biased region" description="Low complexity" evidence="1">
    <location>
        <begin position="256"/>
        <end position="265"/>
    </location>
</feature>